<dbReference type="EMBL" id="ML993579">
    <property type="protein sequence ID" value="KAF2174237.1"/>
    <property type="molecule type" value="Genomic_DNA"/>
</dbReference>
<reference evidence="2" key="1">
    <citation type="journal article" date="2020" name="Stud. Mycol.">
        <title>101 Dothideomycetes genomes: a test case for predicting lifestyles and emergence of pathogens.</title>
        <authorList>
            <person name="Haridas S."/>
            <person name="Albert R."/>
            <person name="Binder M."/>
            <person name="Bloem J."/>
            <person name="Labutti K."/>
            <person name="Salamov A."/>
            <person name="Andreopoulos B."/>
            <person name="Baker S."/>
            <person name="Barry K."/>
            <person name="Bills G."/>
            <person name="Bluhm B."/>
            <person name="Cannon C."/>
            <person name="Castanera R."/>
            <person name="Culley D."/>
            <person name="Daum C."/>
            <person name="Ezra D."/>
            <person name="Gonzalez J."/>
            <person name="Henrissat B."/>
            <person name="Kuo A."/>
            <person name="Liang C."/>
            <person name="Lipzen A."/>
            <person name="Lutzoni F."/>
            <person name="Magnuson J."/>
            <person name="Mondo S."/>
            <person name="Nolan M."/>
            <person name="Ohm R."/>
            <person name="Pangilinan J."/>
            <person name="Park H.-J."/>
            <person name="Ramirez L."/>
            <person name="Alfaro M."/>
            <person name="Sun H."/>
            <person name="Tritt A."/>
            <person name="Yoshinaga Y."/>
            <person name="Zwiers L.-H."/>
            <person name="Turgeon B."/>
            <person name="Goodwin S."/>
            <person name="Spatafora J."/>
            <person name="Crous P."/>
            <person name="Grigoriev I."/>
        </authorList>
    </citation>
    <scope>NUCLEOTIDE SEQUENCE</scope>
    <source>
        <strain evidence="2">ATCC 36951</strain>
    </source>
</reference>
<proteinExistence type="predicted"/>
<dbReference type="AlphaFoldDB" id="A0A6A6D4B0"/>
<dbReference type="SUPFAM" id="SSF56112">
    <property type="entry name" value="Protein kinase-like (PK-like)"/>
    <property type="match status" value="1"/>
</dbReference>
<evidence type="ECO:0000313" key="2">
    <source>
        <dbReference type="EMBL" id="KAF2174237.1"/>
    </source>
</evidence>
<name>A0A6A6D4B0_ZASCE</name>
<dbReference type="Gene3D" id="1.10.510.10">
    <property type="entry name" value="Transferase(Phosphotransferase) domain 1"/>
    <property type="match status" value="1"/>
</dbReference>
<dbReference type="OrthoDB" id="310217at2759"/>
<dbReference type="GeneID" id="54564410"/>
<accession>A0A6A6D4B0</accession>
<evidence type="ECO:0000313" key="3">
    <source>
        <dbReference type="Proteomes" id="UP000799537"/>
    </source>
</evidence>
<gene>
    <name evidence="2" type="ORF">M409DRAFT_49096</name>
</gene>
<sequence length="557" mass="61908">MEMPGINDSTAPDNTRVTGHCLAVLEERADEYCPGGDLSQFESGGGERLSTRECALVLHQVAQALLYLHHDIGKYQNKLEVARAPFATSGEWHPVLHRDINLRTEQHRLMSPRRTTIKSDIWALGETFQRLCDLGPIEDAGKVSTKTSLEVCLAHLVRKCLNSHDELRPSSALIVEELDAHLYSIAPESDGMLSSVITSILTEDAKTKSRVNASKLEADLLLCARLLESGLEPVGLALQAGLQAGQDSIITETGIRGRLRVEALLRKHAPEAVHAFEVSPGDISFRPVARNPTLQIPEKLERLERKQDGTVVQTKEPKATGTSEKMKTLGKRFTLRLGARSDVLVSKRNEATPSGGSAVSLPIIRRVGSMESLETNVEAIPQLYPPPPVAQPDPPKLTKQEPPPEEKKESAEAEDRSEQLLSIKDYYSQDNIKRDDLGSVLWPYHPRAQDEFELNRGDMIKALSIWDDGWGIGIRVDLRARDWKPSWESPRSLMNQQSRHFHLSAVSRRAQRGGTVNLLQHKPMQLRDLFFLPLFGTCFSLLSESRVVTATGFVLPP</sequence>
<dbReference type="SUPFAM" id="SSF50044">
    <property type="entry name" value="SH3-domain"/>
    <property type="match status" value="1"/>
</dbReference>
<dbReference type="RefSeq" id="XP_033675126.1">
    <property type="nucleotide sequence ID" value="XM_033811138.1"/>
</dbReference>
<protein>
    <recommendedName>
        <fullName evidence="4">SH3 domain-containing protein</fullName>
    </recommendedName>
</protein>
<feature type="region of interest" description="Disordered" evidence="1">
    <location>
        <begin position="379"/>
        <end position="420"/>
    </location>
</feature>
<feature type="compositionally biased region" description="Pro residues" evidence="1">
    <location>
        <begin position="383"/>
        <end position="395"/>
    </location>
</feature>
<evidence type="ECO:0008006" key="4">
    <source>
        <dbReference type="Google" id="ProtNLM"/>
    </source>
</evidence>
<dbReference type="InterPro" id="IPR011009">
    <property type="entry name" value="Kinase-like_dom_sf"/>
</dbReference>
<organism evidence="2 3">
    <name type="scientific">Zasmidium cellare ATCC 36951</name>
    <dbReference type="NCBI Taxonomy" id="1080233"/>
    <lineage>
        <taxon>Eukaryota</taxon>
        <taxon>Fungi</taxon>
        <taxon>Dikarya</taxon>
        <taxon>Ascomycota</taxon>
        <taxon>Pezizomycotina</taxon>
        <taxon>Dothideomycetes</taxon>
        <taxon>Dothideomycetidae</taxon>
        <taxon>Mycosphaerellales</taxon>
        <taxon>Mycosphaerellaceae</taxon>
        <taxon>Zasmidium</taxon>
    </lineage>
</organism>
<keyword evidence="3" id="KW-1185">Reference proteome</keyword>
<dbReference type="Proteomes" id="UP000799537">
    <property type="component" value="Unassembled WGS sequence"/>
</dbReference>
<dbReference type="InterPro" id="IPR036028">
    <property type="entry name" value="SH3-like_dom_sf"/>
</dbReference>
<evidence type="ECO:0000256" key="1">
    <source>
        <dbReference type="SAM" id="MobiDB-lite"/>
    </source>
</evidence>
<feature type="compositionally biased region" description="Basic and acidic residues" evidence="1">
    <location>
        <begin position="396"/>
        <end position="418"/>
    </location>
</feature>